<dbReference type="InterPro" id="IPR029033">
    <property type="entry name" value="His_PPase_superfam"/>
</dbReference>
<dbReference type="InterPro" id="IPR013078">
    <property type="entry name" value="His_Pase_superF_clade-1"/>
</dbReference>
<name>A0A3E1K6E5_9GAMM</name>
<dbReference type="SUPFAM" id="SSF53254">
    <property type="entry name" value="Phosphoglycerate mutase-like"/>
    <property type="match status" value="1"/>
</dbReference>
<keyword evidence="1" id="KW-0732">Signal</keyword>
<dbReference type="Pfam" id="PF00300">
    <property type="entry name" value="His_Phos_1"/>
    <property type="match status" value="1"/>
</dbReference>
<evidence type="ECO:0000313" key="3">
    <source>
        <dbReference type="Proteomes" id="UP000260351"/>
    </source>
</evidence>
<organism evidence="2 3">
    <name type="scientific">Wenzhouxiangella sediminis</name>
    <dbReference type="NCBI Taxonomy" id="1792836"/>
    <lineage>
        <taxon>Bacteria</taxon>
        <taxon>Pseudomonadati</taxon>
        <taxon>Pseudomonadota</taxon>
        <taxon>Gammaproteobacteria</taxon>
        <taxon>Chromatiales</taxon>
        <taxon>Wenzhouxiangellaceae</taxon>
        <taxon>Wenzhouxiangella</taxon>
    </lineage>
</organism>
<evidence type="ECO:0000313" key="2">
    <source>
        <dbReference type="EMBL" id="RFF29530.1"/>
    </source>
</evidence>
<keyword evidence="3" id="KW-1185">Reference proteome</keyword>
<dbReference type="OrthoDB" id="3296006at2"/>
<dbReference type="AlphaFoldDB" id="A0A3E1K6E5"/>
<protein>
    <submittedName>
        <fullName evidence="2">Histidine phosphatase family protein</fullName>
    </submittedName>
</protein>
<dbReference type="EMBL" id="QUZK01000046">
    <property type="protein sequence ID" value="RFF29530.1"/>
    <property type="molecule type" value="Genomic_DNA"/>
</dbReference>
<comment type="caution">
    <text evidence="2">The sequence shown here is derived from an EMBL/GenBank/DDBJ whole genome shotgun (WGS) entry which is preliminary data.</text>
</comment>
<accession>A0A3E1K6E5</accession>
<dbReference type="CDD" id="cd07067">
    <property type="entry name" value="HP_PGM_like"/>
    <property type="match status" value="1"/>
</dbReference>
<proteinExistence type="predicted"/>
<feature type="chain" id="PRO_5017757346" evidence="1">
    <location>
        <begin position="21"/>
        <end position="172"/>
    </location>
</feature>
<dbReference type="SMART" id="SM00855">
    <property type="entry name" value="PGAM"/>
    <property type="match status" value="1"/>
</dbReference>
<evidence type="ECO:0000256" key="1">
    <source>
        <dbReference type="SAM" id="SignalP"/>
    </source>
</evidence>
<feature type="signal peptide" evidence="1">
    <location>
        <begin position="1"/>
        <end position="20"/>
    </location>
</feature>
<dbReference type="Proteomes" id="UP000260351">
    <property type="component" value="Unassembled WGS sequence"/>
</dbReference>
<gene>
    <name evidence="2" type="ORF">DZC52_12915</name>
</gene>
<sequence>MRAFCLIIVLIALPFATAVAEATGVVIVRHAEKADDGSRDPELTRAGRQRAESLANALGHARVSELIASQYRRTRQTLAVLARRRGLDVSVVPAESGAIEDHIEAIVEKVKESSAEGLIVIAGHSNTVPLIVEALSGSVVSPIGESDYDRLYLLVPSASGMDVIESRYGPSP</sequence>
<dbReference type="Gene3D" id="3.40.50.1240">
    <property type="entry name" value="Phosphoglycerate mutase-like"/>
    <property type="match status" value="1"/>
</dbReference>
<reference evidence="2 3" key="1">
    <citation type="submission" date="2018-08" db="EMBL/GenBank/DDBJ databases">
        <title>Wenzhouxiangella salilacus sp. nov., a novel bacterium isolated from a saline lake in Xinjiang Province, China.</title>
        <authorList>
            <person name="Han S."/>
        </authorList>
    </citation>
    <scope>NUCLEOTIDE SEQUENCE [LARGE SCALE GENOMIC DNA]</scope>
    <source>
        <strain evidence="2 3">XDB06</strain>
    </source>
</reference>
<dbReference type="RefSeq" id="WP_116651556.1">
    <property type="nucleotide sequence ID" value="NZ_QUZK01000046.1"/>
</dbReference>